<gene>
    <name evidence="5" type="primary">TCEANC</name>
</gene>
<protein>
    <submittedName>
        <fullName evidence="5">Transcription elongation factor A N-terminal and central domain containing</fullName>
    </submittedName>
</protein>
<dbReference type="SUPFAM" id="SSF57783">
    <property type="entry name" value="Zinc beta-ribbon"/>
    <property type="match status" value="1"/>
</dbReference>
<dbReference type="GeneID" id="114596281"/>
<dbReference type="GeneTree" id="ENSGT00940000162067"/>
<dbReference type="InterPro" id="IPR035441">
    <property type="entry name" value="TFIIS/LEDGF_dom_sf"/>
</dbReference>
<accession>A0A670IGU0</accession>
<feature type="region of interest" description="Disordered" evidence="2">
    <location>
        <begin position="1"/>
        <end position="58"/>
    </location>
</feature>
<dbReference type="SUPFAM" id="SSF46942">
    <property type="entry name" value="Elongation factor TFIIS domain 2"/>
    <property type="match status" value="1"/>
</dbReference>
<dbReference type="Pfam" id="PF07500">
    <property type="entry name" value="TFIIS_M"/>
    <property type="match status" value="1"/>
</dbReference>
<dbReference type="PANTHER" id="PTHR11477:SF7">
    <property type="entry name" value="TRANSCRIPTION ELONGATION FACTOR A N-TERMINAL AND CENTRAL DOMAIN-CONTAINING PROTEIN"/>
    <property type="match status" value="1"/>
</dbReference>
<name>A0A670IGU0_PODMU</name>
<dbReference type="InterPro" id="IPR003618">
    <property type="entry name" value="TFIIS_cen_dom"/>
</dbReference>
<dbReference type="GO" id="GO:0006351">
    <property type="term" value="P:DNA-templated transcription"/>
    <property type="evidence" value="ECO:0007669"/>
    <property type="project" value="InterPro"/>
</dbReference>
<evidence type="ECO:0000259" key="3">
    <source>
        <dbReference type="PROSITE" id="PS51319"/>
    </source>
</evidence>
<dbReference type="Pfam" id="PF08711">
    <property type="entry name" value="Med26"/>
    <property type="match status" value="1"/>
</dbReference>
<dbReference type="OrthoDB" id="44867at2759"/>
<reference evidence="5 6" key="1">
    <citation type="journal article" date="2019" name="Proc. Natl. Acad. Sci. U.S.A.">
        <title>Regulatory changes in pterin and carotenoid genes underlie balanced color polymorphisms in the wall lizard.</title>
        <authorList>
            <person name="Andrade P."/>
            <person name="Pinho C."/>
            <person name="Perez I de Lanuza G."/>
            <person name="Afonso S."/>
            <person name="Brejcha J."/>
            <person name="Rubin C.J."/>
            <person name="Wallerman O."/>
            <person name="Pereira P."/>
            <person name="Sabatino S.J."/>
            <person name="Bellati A."/>
            <person name="Pellitteri-Rosa D."/>
            <person name="Bosakova Z."/>
            <person name="Bunikis I."/>
            <person name="Carretero M.A."/>
            <person name="Feiner N."/>
            <person name="Marsik P."/>
            <person name="Pauperio F."/>
            <person name="Salvi D."/>
            <person name="Soler L."/>
            <person name="While G.M."/>
            <person name="Uller T."/>
            <person name="Font E."/>
            <person name="Andersson L."/>
            <person name="Carneiro M."/>
        </authorList>
    </citation>
    <scope>NUCLEOTIDE SEQUENCE</scope>
</reference>
<dbReference type="SUPFAM" id="SSF47676">
    <property type="entry name" value="Conserved domain common to transcription factors TFIIS, elongin A, CRSP70"/>
    <property type="match status" value="1"/>
</dbReference>
<keyword evidence="6" id="KW-1185">Reference proteome</keyword>
<dbReference type="InterPro" id="IPR036575">
    <property type="entry name" value="TFIIS_cen_dom_sf"/>
</dbReference>
<dbReference type="Gene3D" id="2.20.25.10">
    <property type="match status" value="1"/>
</dbReference>
<feature type="domain" description="TFIIS N-terminal" evidence="3">
    <location>
        <begin position="67"/>
        <end position="144"/>
    </location>
</feature>
<dbReference type="Proteomes" id="UP000472272">
    <property type="component" value="Chromosome 4"/>
</dbReference>
<dbReference type="Gene3D" id="1.20.930.10">
    <property type="entry name" value="Conserved domain common to transcription factors TFIIS, elongin A, CRSP70"/>
    <property type="match status" value="1"/>
</dbReference>
<dbReference type="PROSITE" id="PS51321">
    <property type="entry name" value="TFIIS_CENTRAL"/>
    <property type="match status" value="1"/>
</dbReference>
<dbReference type="InterPro" id="IPR017923">
    <property type="entry name" value="TFIIS_N"/>
</dbReference>
<organism evidence="5 6">
    <name type="scientific">Podarcis muralis</name>
    <name type="common">Wall lizard</name>
    <name type="synonym">Lacerta muralis</name>
    <dbReference type="NCBI Taxonomy" id="64176"/>
    <lineage>
        <taxon>Eukaryota</taxon>
        <taxon>Metazoa</taxon>
        <taxon>Chordata</taxon>
        <taxon>Craniata</taxon>
        <taxon>Vertebrata</taxon>
        <taxon>Euteleostomi</taxon>
        <taxon>Lepidosauria</taxon>
        <taxon>Squamata</taxon>
        <taxon>Bifurcata</taxon>
        <taxon>Unidentata</taxon>
        <taxon>Episquamata</taxon>
        <taxon>Laterata</taxon>
        <taxon>Lacertibaenia</taxon>
        <taxon>Lacertidae</taxon>
        <taxon>Podarcis</taxon>
    </lineage>
</organism>
<sequence length="413" mass="46540">MPCALRPPHNSDPRSPKRASRASSTAEAPEPGAGERARAPCALPPEGRGRGRRRKLLGPGSEMSYKKVFMTRADCIENLLSEKKYEDIGSHLMYLETVDMTVDCLQETDIAKAVFRILKNCPSVVLKNKAKHLLSKWKTHYKHHYNQCIQIKPVLPDNAKEDSDPLNVVLADANTSGKLNQQEILGPASSKSCLLLENYPQDTGSNVQKDNAIQPALQEHVSSVSETSPFQVHTTAMRCKCIKLLYEALIDSTSNASEKHHKIAEEVEQHIFVLHAKNNRKYKNCIRSKVSNLKNPKNAHLKRNLLLGTLNPKIFAEMSTMEMAHDELKQLRASYTESSVLEHQLPQSISGTHTDKIKCRRCEKFDCTVTAIARGALFLPGWVRNANPDEQMMTYVICNECGEQWYHSRWICL</sequence>
<evidence type="ECO:0000256" key="2">
    <source>
        <dbReference type="SAM" id="MobiDB-lite"/>
    </source>
</evidence>
<evidence type="ECO:0000313" key="5">
    <source>
        <dbReference type="Ensembl" id="ENSPMRP00000011068.1"/>
    </source>
</evidence>
<dbReference type="RefSeq" id="XP_028583511.1">
    <property type="nucleotide sequence ID" value="XM_028727678.1"/>
</dbReference>
<dbReference type="AlphaFoldDB" id="A0A670IGU0"/>
<dbReference type="Gene3D" id="1.10.472.30">
    <property type="entry name" value="Transcription elongation factor S-II, central domain"/>
    <property type="match status" value="1"/>
</dbReference>
<keyword evidence="1" id="KW-0539">Nucleus</keyword>
<evidence type="ECO:0000256" key="1">
    <source>
        <dbReference type="PROSITE-ProRule" id="PRU00649"/>
    </source>
</evidence>
<dbReference type="Ensembl" id="ENSPMRT00000011823.1">
    <property type="protein sequence ID" value="ENSPMRP00000011068.1"/>
    <property type="gene ID" value="ENSPMRG00000007389.1"/>
</dbReference>
<dbReference type="KEGG" id="pmua:114596281"/>
<evidence type="ECO:0000259" key="4">
    <source>
        <dbReference type="PROSITE" id="PS51321"/>
    </source>
</evidence>
<evidence type="ECO:0000313" key="6">
    <source>
        <dbReference type="Proteomes" id="UP000472272"/>
    </source>
</evidence>
<dbReference type="GO" id="GO:0005634">
    <property type="term" value="C:nucleus"/>
    <property type="evidence" value="ECO:0007669"/>
    <property type="project" value="UniProtKB-SubCell"/>
</dbReference>
<reference evidence="5" key="3">
    <citation type="submission" date="2025-09" db="UniProtKB">
        <authorList>
            <consortium name="Ensembl"/>
        </authorList>
    </citation>
    <scope>IDENTIFICATION</scope>
</reference>
<dbReference type="InterPro" id="IPR035100">
    <property type="entry name" value="TF_IIS-typ"/>
</dbReference>
<dbReference type="PANTHER" id="PTHR11477">
    <property type="entry name" value="TRANSCRIPTION FACTOR S-II ZINC FINGER DOMAIN-CONTAINING PROTEIN"/>
    <property type="match status" value="1"/>
</dbReference>
<comment type="subcellular location">
    <subcellularLocation>
        <location evidence="1">Nucleus</location>
    </subcellularLocation>
</comment>
<reference evidence="5" key="2">
    <citation type="submission" date="2025-08" db="UniProtKB">
        <authorList>
            <consortium name="Ensembl"/>
        </authorList>
    </citation>
    <scope>IDENTIFICATION</scope>
</reference>
<feature type="domain" description="TFIIS central" evidence="4">
    <location>
        <begin position="237"/>
        <end position="351"/>
    </location>
</feature>
<dbReference type="PIRSF" id="PIRSF006704">
    <property type="entry name" value="TF_IIS"/>
    <property type="match status" value="1"/>
</dbReference>
<dbReference type="SMART" id="SM00510">
    <property type="entry name" value="TFS2M"/>
    <property type="match status" value="1"/>
</dbReference>
<dbReference type="CTD" id="170082"/>
<dbReference type="PROSITE" id="PS51319">
    <property type="entry name" value="TFIIS_N"/>
    <property type="match status" value="1"/>
</dbReference>
<feature type="compositionally biased region" description="Low complexity" evidence="2">
    <location>
        <begin position="21"/>
        <end position="32"/>
    </location>
</feature>
<dbReference type="OMA" id="HSRWVCL"/>
<proteinExistence type="predicted"/>